<dbReference type="RefSeq" id="WP_099154106.1">
    <property type="nucleotide sequence ID" value="NZ_PDUD01000039.1"/>
</dbReference>
<reference evidence="4 5" key="1">
    <citation type="submission" date="2017-10" db="EMBL/GenBank/DDBJ databases">
        <title>The draft genome sequence of Lewinella nigricans NBRC 102662.</title>
        <authorList>
            <person name="Wang K."/>
        </authorList>
    </citation>
    <scope>NUCLEOTIDE SEQUENCE [LARGE SCALE GENOMIC DNA]</scope>
    <source>
        <strain evidence="4 5">NBRC 102662</strain>
    </source>
</reference>
<dbReference type="CDD" id="cd07067">
    <property type="entry name" value="HP_PGM_like"/>
    <property type="match status" value="1"/>
</dbReference>
<evidence type="ECO:0000256" key="2">
    <source>
        <dbReference type="PIRSR" id="PIRSR613078-1"/>
    </source>
</evidence>
<dbReference type="InterPro" id="IPR013078">
    <property type="entry name" value="His_Pase_superF_clade-1"/>
</dbReference>
<dbReference type="PROSITE" id="PS00175">
    <property type="entry name" value="PG_MUTASE"/>
    <property type="match status" value="1"/>
</dbReference>
<name>A0A2D0N211_FLAN2</name>
<evidence type="ECO:0000313" key="4">
    <source>
        <dbReference type="EMBL" id="PHN02561.1"/>
    </source>
</evidence>
<dbReference type="Gene3D" id="3.40.50.1240">
    <property type="entry name" value="Phosphoglycerate mutase-like"/>
    <property type="match status" value="1"/>
</dbReference>
<feature type="binding site" evidence="3">
    <location>
        <position position="93"/>
    </location>
    <ligand>
        <name>substrate</name>
    </ligand>
</feature>
<dbReference type="GO" id="GO:0043456">
    <property type="term" value="P:regulation of pentose-phosphate shunt"/>
    <property type="evidence" value="ECO:0007669"/>
    <property type="project" value="TreeGrafter"/>
</dbReference>
<evidence type="ECO:0000313" key="5">
    <source>
        <dbReference type="Proteomes" id="UP000223913"/>
    </source>
</evidence>
<gene>
    <name evidence="4" type="ORF">CRP01_31800</name>
</gene>
<feature type="binding site" evidence="3">
    <location>
        <position position="57"/>
    </location>
    <ligand>
        <name>substrate</name>
    </ligand>
</feature>
<dbReference type="PANTHER" id="PTHR46517:SF1">
    <property type="entry name" value="FRUCTOSE-2,6-BISPHOSPHATASE TIGAR"/>
    <property type="match status" value="1"/>
</dbReference>
<dbReference type="InterPro" id="IPR029033">
    <property type="entry name" value="His_PPase_superfam"/>
</dbReference>
<evidence type="ECO:0000256" key="1">
    <source>
        <dbReference type="ARBA" id="ARBA00022801"/>
    </source>
</evidence>
<accession>A0A2D0N211</accession>
<dbReference type="PANTHER" id="PTHR46517">
    <property type="entry name" value="FRUCTOSE-2,6-BISPHOSPHATASE TIGAR"/>
    <property type="match status" value="1"/>
</dbReference>
<dbReference type="Pfam" id="PF00300">
    <property type="entry name" value="His_Phos_1"/>
    <property type="match status" value="1"/>
</dbReference>
<dbReference type="SMART" id="SM00855">
    <property type="entry name" value="PGAM"/>
    <property type="match status" value="1"/>
</dbReference>
<evidence type="ECO:0000256" key="3">
    <source>
        <dbReference type="PIRSR" id="PIRSR613078-2"/>
    </source>
</evidence>
<keyword evidence="1" id="KW-0378">Hydrolase</keyword>
<dbReference type="InterPro" id="IPR051695">
    <property type="entry name" value="Phosphoglycerate_Mutase"/>
</dbReference>
<dbReference type="PIRSF" id="PIRSF000709">
    <property type="entry name" value="6PFK_2-Ptase"/>
    <property type="match status" value="1"/>
</dbReference>
<dbReference type="GO" id="GO:0045820">
    <property type="term" value="P:negative regulation of glycolytic process"/>
    <property type="evidence" value="ECO:0007669"/>
    <property type="project" value="TreeGrafter"/>
</dbReference>
<dbReference type="EMBL" id="PDUD01000039">
    <property type="protein sequence ID" value="PHN02561.1"/>
    <property type="molecule type" value="Genomic_DNA"/>
</dbReference>
<feature type="active site" description="Tele-phosphohistidine intermediate" evidence="2">
    <location>
        <position position="8"/>
    </location>
</feature>
<dbReference type="OrthoDB" id="9782128at2"/>
<comment type="caution">
    <text evidence="4">The sequence shown here is derived from an EMBL/GenBank/DDBJ whole genome shotgun (WGS) entry which is preliminary data.</text>
</comment>
<feature type="binding site" evidence="3">
    <location>
        <begin position="7"/>
        <end position="14"/>
    </location>
    <ligand>
        <name>substrate</name>
    </ligand>
</feature>
<dbReference type="InterPro" id="IPR001345">
    <property type="entry name" value="PG/BPGM_mutase_AS"/>
</dbReference>
<sequence>MKLIITRHGQTEENVAGILQGHLHGKLSAKGVEQAKKVALRLQSEQIDFIYSSDLDRAADTAKEIAQYHPNTKVEFVESLRERNLGELQGRKKSELRGDTKDQKAIFAEPKGGETMEEVYKRAAGFLREVIHQHQNDSVLLVCHSGIGQALVAVITGKSHTEIKSVGGLQNTSISIFEIDEDRHHKIVCYNCTEHLK</sequence>
<dbReference type="GO" id="GO:0004331">
    <property type="term" value="F:fructose-2,6-bisphosphate 2-phosphatase activity"/>
    <property type="evidence" value="ECO:0007669"/>
    <property type="project" value="TreeGrafter"/>
</dbReference>
<protein>
    <recommendedName>
        <fullName evidence="6">Histidine phosphatase family protein</fullName>
    </recommendedName>
</protein>
<dbReference type="AlphaFoldDB" id="A0A2D0N211"/>
<feature type="active site" description="Proton donor/acceptor" evidence="2">
    <location>
        <position position="82"/>
    </location>
</feature>
<dbReference type="GO" id="GO:0005829">
    <property type="term" value="C:cytosol"/>
    <property type="evidence" value="ECO:0007669"/>
    <property type="project" value="TreeGrafter"/>
</dbReference>
<proteinExistence type="predicted"/>
<dbReference type="SUPFAM" id="SSF53254">
    <property type="entry name" value="Phosphoglycerate mutase-like"/>
    <property type="match status" value="1"/>
</dbReference>
<organism evidence="4 5">
    <name type="scientific">Flavilitoribacter nigricans (strain ATCC 23147 / DSM 23189 / NBRC 102662 / NCIMB 1420 / SS-2)</name>
    <name type="common">Lewinella nigricans</name>
    <dbReference type="NCBI Taxonomy" id="1122177"/>
    <lineage>
        <taxon>Bacteria</taxon>
        <taxon>Pseudomonadati</taxon>
        <taxon>Bacteroidota</taxon>
        <taxon>Saprospiria</taxon>
        <taxon>Saprospirales</taxon>
        <taxon>Lewinellaceae</taxon>
        <taxon>Flavilitoribacter</taxon>
    </lineage>
</organism>
<dbReference type="Proteomes" id="UP000223913">
    <property type="component" value="Unassembled WGS sequence"/>
</dbReference>
<evidence type="ECO:0008006" key="6">
    <source>
        <dbReference type="Google" id="ProtNLM"/>
    </source>
</evidence>
<keyword evidence="5" id="KW-1185">Reference proteome</keyword>